<accession>A0ABQ2RE73</accession>
<dbReference type="RefSeq" id="WP_189249852.1">
    <property type="nucleotide sequence ID" value="NZ_BMQJ01000018.1"/>
</dbReference>
<keyword evidence="2" id="KW-1185">Reference proteome</keyword>
<evidence type="ECO:0000313" key="1">
    <source>
        <dbReference type="EMBL" id="GGQ22155.1"/>
    </source>
</evidence>
<evidence type="ECO:0000313" key="2">
    <source>
        <dbReference type="Proteomes" id="UP000611554"/>
    </source>
</evidence>
<reference evidence="2" key="1">
    <citation type="journal article" date="2019" name="Int. J. Syst. Evol. Microbiol.">
        <title>The Global Catalogue of Microorganisms (GCM) 10K type strain sequencing project: providing services to taxonomists for standard genome sequencing and annotation.</title>
        <authorList>
            <consortium name="The Broad Institute Genomics Platform"/>
            <consortium name="The Broad Institute Genome Sequencing Center for Infectious Disease"/>
            <person name="Wu L."/>
            <person name="Ma J."/>
        </authorList>
    </citation>
    <scope>NUCLEOTIDE SEQUENCE [LARGE SCALE GENOMIC DNA]</scope>
    <source>
        <strain evidence="2">JCM 3115</strain>
    </source>
</reference>
<protein>
    <submittedName>
        <fullName evidence="1">Uncharacterized protein</fullName>
    </submittedName>
</protein>
<dbReference type="Proteomes" id="UP000611554">
    <property type="component" value="Unassembled WGS sequence"/>
</dbReference>
<gene>
    <name evidence="1" type="ORF">GCM10010140_60490</name>
</gene>
<name>A0ABQ2RE73_9ACTN</name>
<organism evidence="1 2">
    <name type="scientific">Streptosporangium pseudovulgare</name>
    <dbReference type="NCBI Taxonomy" id="35765"/>
    <lineage>
        <taxon>Bacteria</taxon>
        <taxon>Bacillati</taxon>
        <taxon>Actinomycetota</taxon>
        <taxon>Actinomycetes</taxon>
        <taxon>Streptosporangiales</taxon>
        <taxon>Streptosporangiaceae</taxon>
        <taxon>Streptosporangium</taxon>
    </lineage>
</organism>
<comment type="caution">
    <text evidence="1">The sequence shown here is derived from an EMBL/GenBank/DDBJ whole genome shotgun (WGS) entry which is preliminary data.</text>
</comment>
<sequence>MSGTACRTASPGWSRAVDLLGDLGSTASEEVGHFATYTNGLDSHPPARDQMTGPLAAYLVDGPLTIA</sequence>
<dbReference type="EMBL" id="BMQJ01000018">
    <property type="protein sequence ID" value="GGQ22155.1"/>
    <property type="molecule type" value="Genomic_DNA"/>
</dbReference>
<proteinExistence type="predicted"/>